<dbReference type="EMBL" id="JARKNE010000006">
    <property type="protein sequence ID" value="KAK5826080.1"/>
    <property type="molecule type" value="Genomic_DNA"/>
</dbReference>
<keyword evidence="3" id="KW-1185">Reference proteome</keyword>
<protein>
    <submittedName>
        <fullName evidence="2">Uncharacterized protein</fullName>
    </submittedName>
</protein>
<name>A0ABR0PPH1_GOSAR</name>
<evidence type="ECO:0000256" key="1">
    <source>
        <dbReference type="SAM" id="MobiDB-lite"/>
    </source>
</evidence>
<reference evidence="2 3" key="1">
    <citation type="submission" date="2023-03" db="EMBL/GenBank/DDBJ databases">
        <title>WGS of Gossypium arboreum.</title>
        <authorList>
            <person name="Yu D."/>
        </authorList>
    </citation>
    <scope>NUCLEOTIDE SEQUENCE [LARGE SCALE GENOMIC DNA]</scope>
    <source>
        <tissue evidence="2">Leaf</tissue>
    </source>
</reference>
<evidence type="ECO:0000313" key="3">
    <source>
        <dbReference type="Proteomes" id="UP001358586"/>
    </source>
</evidence>
<feature type="compositionally biased region" description="Basic residues" evidence="1">
    <location>
        <begin position="20"/>
        <end position="38"/>
    </location>
</feature>
<feature type="compositionally biased region" description="Polar residues" evidence="1">
    <location>
        <begin position="39"/>
        <end position="58"/>
    </location>
</feature>
<proteinExistence type="predicted"/>
<feature type="region of interest" description="Disordered" evidence="1">
    <location>
        <begin position="1"/>
        <end position="58"/>
    </location>
</feature>
<comment type="caution">
    <text evidence="2">The sequence shown here is derived from an EMBL/GenBank/DDBJ whole genome shotgun (WGS) entry which is preliminary data.</text>
</comment>
<dbReference type="Proteomes" id="UP001358586">
    <property type="component" value="Chromosome 6"/>
</dbReference>
<sequence length="126" mass="14623">MPWFRHHGKPYLLAKEAKGRQRHTRRPRREPRHPRSKVVTKTSPLSTPTQEQTLMATPPSSQYGSTYYRAFINLVIFTQAPNLAPYFSIYTSTLGIIFGPPPPSPTYYMLMPLMFQMTMIHSTTYM</sequence>
<gene>
    <name evidence="2" type="ORF">PVK06_020988</name>
</gene>
<organism evidence="2 3">
    <name type="scientific">Gossypium arboreum</name>
    <name type="common">Tree cotton</name>
    <name type="synonym">Gossypium nanking</name>
    <dbReference type="NCBI Taxonomy" id="29729"/>
    <lineage>
        <taxon>Eukaryota</taxon>
        <taxon>Viridiplantae</taxon>
        <taxon>Streptophyta</taxon>
        <taxon>Embryophyta</taxon>
        <taxon>Tracheophyta</taxon>
        <taxon>Spermatophyta</taxon>
        <taxon>Magnoliopsida</taxon>
        <taxon>eudicotyledons</taxon>
        <taxon>Gunneridae</taxon>
        <taxon>Pentapetalae</taxon>
        <taxon>rosids</taxon>
        <taxon>malvids</taxon>
        <taxon>Malvales</taxon>
        <taxon>Malvaceae</taxon>
        <taxon>Malvoideae</taxon>
        <taxon>Gossypium</taxon>
    </lineage>
</organism>
<accession>A0ABR0PPH1</accession>
<evidence type="ECO:0000313" key="2">
    <source>
        <dbReference type="EMBL" id="KAK5826080.1"/>
    </source>
</evidence>